<dbReference type="GO" id="GO:0005524">
    <property type="term" value="F:ATP binding"/>
    <property type="evidence" value="ECO:0007669"/>
    <property type="project" value="UniProtKB-KW"/>
</dbReference>
<feature type="domain" description="ABC transporter" evidence="13">
    <location>
        <begin position="479"/>
        <end position="712"/>
    </location>
</feature>
<dbReference type="Gene3D" id="3.40.50.300">
    <property type="entry name" value="P-loop containing nucleotide triphosphate hydrolases"/>
    <property type="match status" value="1"/>
</dbReference>
<keyword evidence="2" id="KW-0813">Transport</keyword>
<name>A0A917IN71_9MICC</name>
<keyword evidence="5" id="KW-0547">Nucleotide-binding</keyword>
<evidence type="ECO:0000259" key="13">
    <source>
        <dbReference type="PROSITE" id="PS50893"/>
    </source>
</evidence>
<feature type="domain" description="ABC transmembrane type-1" evidence="14">
    <location>
        <begin position="165"/>
        <end position="446"/>
    </location>
</feature>
<comment type="subcellular location">
    <subcellularLocation>
        <location evidence="1">Cell membrane</location>
        <topology evidence="1">Multi-pass membrane protein</topology>
    </subcellularLocation>
</comment>
<dbReference type="EMBL" id="BMDC01000001">
    <property type="protein sequence ID" value="GGH58406.1"/>
    <property type="molecule type" value="Genomic_DNA"/>
</dbReference>
<dbReference type="SUPFAM" id="SSF52540">
    <property type="entry name" value="P-loop containing nucleoside triphosphate hydrolases"/>
    <property type="match status" value="1"/>
</dbReference>
<comment type="similarity">
    <text evidence="11">Belongs to the ABC transporter superfamily. Lipid exporter (TC 3.A.1.106) family.</text>
</comment>
<dbReference type="GO" id="GO:0005886">
    <property type="term" value="C:plasma membrane"/>
    <property type="evidence" value="ECO:0007669"/>
    <property type="project" value="UniProtKB-SubCell"/>
</dbReference>
<dbReference type="GO" id="GO:0008234">
    <property type="term" value="F:cysteine-type peptidase activity"/>
    <property type="evidence" value="ECO:0007669"/>
    <property type="project" value="UniProtKB-KW"/>
</dbReference>
<evidence type="ECO:0000256" key="8">
    <source>
        <dbReference type="ARBA" id="ARBA00022840"/>
    </source>
</evidence>
<dbReference type="Gene3D" id="1.20.1560.10">
    <property type="entry name" value="ABC transporter type 1, transmembrane domain"/>
    <property type="match status" value="1"/>
</dbReference>
<evidence type="ECO:0000256" key="9">
    <source>
        <dbReference type="ARBA" id="ARBA00022989"/>
    </source>
</evidence>
<keyword evidence="3" id="KW-1003">Cell membrane</keyword>
<evidence type="ECO:0000256" key="2">
    <source>
        <dbReference type="ARBA" id="ARBA00022448"/>
    </source>
</evidence>
<evidence type="ECO:0000256" key="10">
    <source>
        <dbReference type="ARBA" id="ARBA00023136"/>
    </source>
</evidence>
<dbReference type="Gene3D" id="3.90.70.10">
    <property type="entry name" value="Cysteine proteinases"/>
    <property type="match status" value="1"/>
</dbReference>
<keyword evidence="6" id="KW-0378">Hydrolase</keyword>
<feature type="transmembrane region" description="Helical" evidence="12">
    <location>
        <begin position="201"/>
        <end position="221"/>
    </location>
</feature>
<dbReference type="PROSITE" id="PS50929">
    <property type="entry name" value="ABC_TM1F"/>
    <property type="match status" value="1"/>
</dbReference>
<evidence type="ECO:0000256" key="7">
    <source>
        <dbReference type="ARBA" id="ARBA00022807"/>
    </source>
</evidence>
<accession>A0A917IN71</accession>
<dbReference type="InterPro" id="IPR027417">
    <property type="entry name" value="P-loop_NTPase"/>
</dbReference>
<dbReference type="GO" id="GO:0015421">
    <property type="term" value="F:ABC-type oligopeptide transporter activity"/>
    <property type="evidence" value="ECO:0007669"/>
    <property type="project" value="TreeGrafter"/>
</dbReference>
<feature type="transmembrane region" description="Helical" evidence="12">
    <location>
        <begin position="385"/>
        <end position="409"/>
    </location>
</feature>
<evidence type="ECO:0000259" key="14">
    <source>
        <dbReference type="PROSITE" id="PS50929"/>
    </source>
</evidence>
<dbReference type="FunFam" id="3.40.50.300:FF:000299">
    <property type="entry name" value="ABC transporter ATP-binding protein/permease"/>
    <property type="match status" value="1"/>
</dbReference>
<proteinExistence type="inferred from homology"/>
<keyword evidence="17" id="KW-1185">Reference proteome</keyword>
<keyword evidence="7" id="KW-0788">Thiol protease</keyword>
<evidence type="ECO:0000256" key="11">
    <source>
        <dbReference type="ARBA" id="ARBA00061644"/>
    </source>
</evidence>
<dbReference type="SMART" id="SM00382">
    <property type="entry name" value="AAA"/>
    <property type="match status" value="1"/>
</dbReference>
<dbReference type="GO" id="GO:0016887">
    <property type="term" value="F:ATP hydrolysis activity"/>
    <property type="evidence" value="ECO:0007669"/>
    <property type="project" value="InterPro"/>
</dbReference>
<feature type="transmembrane region" description="Helical" evidence="12">
    <location>
        <begin position="164"/>
        <end position="189"/>
    </location>
</feature>
<dbReference type="PROSITE" id="PS00211">
    <property type="entry name" value="ABC_TRANSPORTER_1"/>
    <property type="match status" value="1"/>
</dbReference>
<dbReference type="InterPro" id="IPR003593">
    <property type="entry name" value="AAA+_ATPase"/>
</dbReference>
<dbReference type="InterPro" id="IPR003439">
    <property type="entry name" value="ABC_transporter-like_ATP-bd"/>
</dbReference>
<feature type="transmembrane region" description="Helical" evidence="12">
    <location>
        <begin position="303"/>
        <end position="322"/>
    </location>
</feature>
<evidence type="ECO:0000256" key="5">
    <source>
        <dbReference type="ARBA" id="ARBA00022741"/>
    </source>
</evidence>
<reference evidence="16 17" key="1">
    <citation type="journal article" date="2014" name="Int. J. Syst. Evol. Microbiol.">
        <title>Complete genome sequence of Corynebacterium casei LMG S-19264T (=DSM 44701T), isolated from a smear-ripened cheese.</title>
        <authorList>
            <consortium name="US DOE Joint Genome Institute (JGI-PGF)"/>
            <person name="Walter F."/>
            <person name="Albersmeier A."/>
            <person name="Kalinowski J."/>
            <person name="Ruckert C."/>
        </authorList>
    </citation>
    <scope>NUCLEOTIDE SEQUENCE [LARGE SCALE GENOMIC DNA]</scope>
    <source>
        <strain evidence="16 17">CCM 8669</strain>
    </source>
</reference>
<dbReference type="SUPFAM" id="SSF90123">
    <property type="entry name" value="ABC transporter transmembrane region"/>
    <property type="match status" value="1"/>
</dbReference>
<evidence type="ECO:0000313" key="16">
    <source>
        <dbReference type="EMBL" id="GGH58406.1"/>
    </source>
</evidence>
<dbReference type="RefSeq" id="WP_188358705.1">
    <property type="nucleotide sequence ID" value="NZ_BMDC01000001.1"/>
</dbReference>
<keyword evidence="4 12" id="KW-0812">Transmembrane</keyword>
<feature type="transmembrane region" description="Helical" evidence="12">
    <location>
        <begin position="274"/>
        <end position="297"/>
    </location>
</feature>
<sequence length="717" mass="78879">MKRIPVIKQLTATGCGAACLAMMAKSLGIKLSYAEAAEVCSPGRDGVNALTILKGAQQLGMRGRGLRVEVDSFDALELPVILHWGFNHFVVLEKWNGTKGTIVDPNHGRRRVDWEEVDSKFTGVAITLERSGIPPAHLFKESATNTWKHHLIASLKTKGVRSRLWQVFFASLFLAFVGFFIPFSTKTIINKIIPSYDSQPVLILVAITVLLLLAYFSITLLRGFLLVWLQGKLTAQMTLSFFEHTLSLPFRFFQVRGSGDLMVRLTSNNTIQNIITQGMVGSFLDILLVLVYTAVLFSWSMEFSIVVITICMILATVALLSLKPTHRLLQKDLEAQSVSEGFLVESLTAIETLKATGTENSAFNRWSDLFFTQLNISLKRGRLEAIVYSIISTISTLAPLILLLFGVLLVLENKLDLGEMLAAQGLAVLMFAPVTRIVSQIQQIQLAFAHLERISDVLESTPEKNEFGNTIIEDYDGSICFRDVSFKYSPSDRNILQNINVDIPSGSKVALVGSTGSGKSTFAKLLQGLLKPTDGTIFYGNVPQSSIAIEQLRKNFGSVIQSASIFSGSIRQNIAFTDPEVPMEYVITAAKKACIHEDIVAMPMQYETIISESGSVLSGGQRQRIALARALISNPCLLVLDEATSHLDAVTEANVMKNLDSIKATKVVSAHRLSTIVDSDLILVFKDGKIIERGSHRHLLSLGGHYSELIKKQLAEN</sequence>
<evidence type="ECO:0000259" key="15">
    <source>
        <dbReference type="PROSITE" id="PS50990"/>
    </source>
</evidence>
<dbReference type="Pfam" id="PF03412">
    <property type="entry name" value="Peptidase_C39"/>
    <property type="match status" value="1"/>
</dbReference>
<dbReference type="PANTHER" id="PTHR43394:SF1">
    <property type="entry name" value="ATP-BINDING CASSETTE SUB-FAMILY B MEMBER 10, MITOCHONDRIAL"/>
    <property type="match status" value="1"/>
</dbReference>
<evidence type="ECO:0000256" key="4">
    <source>
        <dbReference type="ARBA" id="ARBA00022692"/>
    </source>
</evidence>
<keyword evidence="7" id="KW-0645">Protease</keyword>
<dbReference type="InterPro" id="IPR005074">
    <property type="entry name" value="Peptidase_C39"/>
</dbReference>
<dbReference type="PROSITE" id="PS50990">
    <property type="entry name" value="PEPTIDASE_C39"/>
    <property type="match status" value="1"/>
</dbReference>
<feature type="domain" description="Peptidase C39" evidence="15">
    <location>
        <begin position="9"/>
        <end position="128"/>
    </location>
</feature>
<dbReference type="AlphaFoldDB" id="A0A917IN71"/>
<evidence type="ECO:0000256" key="6">
    <source>
        <dbReference type="ARBA" id="ARBA00022801"/>
    </source>
</evidence>
<dbReference type="Pfam" id="PF00005">
    <property type="entry name" value="ABC_tran"/>
    <property type="match status" value="1"/>
</dbReference>
<dbReference type="InterPro" id="IPR039421">
    <property type="entry name" value="Type_1_exporter"/>
</dbReference>
<evidence type="ECO:0000256" key="12">
    <source>
        <dbReference type="SAM" id="Phobius"/>
    </source>
</evidence>
<dbReference type="InterPro" id="IPR011527">
    <property type="entry name" value="ABC1_TM_dom"/>
</dbReference>
<dbReference type="GO" id="GO:0006508">
    <property type="term" value="P:proteolysis"/>
    <property type="evidence" value="ECO:0007669"/>
    <property type="project" value="InterPro"/>
</dbReference>
<organism evidence="16 17">
    <name type="scientific">Rothia aerolata</name>
    <dbReference type="NCBI Taxonomy" id="1812262"/>
    <lineage>
        <taxon>Bacteria</taxon>
        <taxon>Bacillati</taxon>
        <taxon>Actinomycetota</taxon>
        <taxon>Actinomycetes</taxon>
        <taxon>Micrococcales</taxon>
        <taxon>Micrococcaceae</taxon>
        <taxon>Rothia</taxon>
    </lineage>
</organism>
<keyword evidence="10 12" id="KW-0472">Membrane</keyword>
<dbReference type="Pfam" id="PF00664">
    <property type="entry name" value="ABC_membrane"/>
    <property type="match status" value="1"/>
</dbReference>
<dbReference type="PANTHER" id="PTHR43394">
    <property type="entry name" value="ATP-DEPENDENT PERMEASE MDL1, MITOCHONDRIAL"/>
    <property type="match status" value="1"/>
</dbReference>
<comment type="caution">
    <text evidence="16">The sequence shown here is derived from an EMBL/GenBank/DDBJ whole genome shotgun (WGS) entry which is preliminary data.</text>
</comment>
<keyword evidence="9 12" id="KW-1133">Transmembrane helix</keyword>
<evidence type="ECO:0000256" key="3">
    <source>
        <dbReference type="ARBA" id="ARBA00022475"/>
    </source>
</evidence>
<gene>
    <name evidence="16" type="ORF">GCM10007359_04560</name>
</gene>
<dbReference type="InterPro" id="IPR017871">
    <property type="entry name" value="ABC_transporter-like_CS"/>
</dbReference>
<keyword evidence="8" id="KW-0067">ATP-binding</keyword>
<evidence type="ECO:0000256" key="1">
    <source>
        <dbReference type="ARBA" id="ARBA00004651"/>
    </source>
</evidence>
<dbReference type="Proteomes" id="UP000600171">
    <property type="component" value="Unassembled WGS sequence"/>
</dbReference>
<dbReference type="InterPro" id="IPR036640">
    <property type="entry name" value="ABC1_TM_sf"/>
</dbReference>
<protein>
    <submittedName>
        <fullName evidence="16">NHLP family bacteriocin export ABC transporter peptidase/permease/ATPase</fullName>
    </submittedName>
</protein>
<dbReference type="PROSITE" id="PS50893">
    <property type="entry name" value="ABC_TRANSPORTER_2"/>
    <property type="match status" value="1"/>
</dbReference>
<evidence type="ECO:0000313" key="17">
    <source>
        <dbReference type="Proteomes" id="UP000600171"/>
    </source>
</evidence>